<dbReference type="GO" id="GO:0007420">
    <property type="term" value="P:brain development"/>
    <property type="evidence" value="ECO:0007669"/>
    <property type="project" value="InterPro"/>
</dbReference>
<keyword evidence="8" id="KW-0325">Glycoprotein</keyword>
<evidence type="ECO:0000313" key="13">
    <source>
        <dbReference type="EnsemblMetazoa" id="XP_030842932"/>
    </source>
</evidence>
<dbReference type="Gene3D" id="2.40.128.20">
    <property type="match status" value="1"/>
</dbReference>
<dbReference type="GO" id="GO:0006869">
    <property type="term" value="P:lipid transport"/>
    <property type="evidence" value="ECO:0007669"/>
    <property type="project" value="InterPro"/>
</dbReference>
<sequence length="349" mass="39838">MRVLGLLLLLGLASFSSAQVFGFGGCPRVRVARDFDLDRYFGRWFEITKFYTFYQDGLTCVSAEYRPGDDGSIRVINSGRSQEGEVTTIEGVAFQPDPEEGAKLQVQFFRGQTPGDYWVLDVEYDRYALVHSCSEVFYGWFNIQSNWLLARDRMPSEEVIENALRKFGEQGINVQKLKRTNQRNCEGEPPRPTERPGTDRPRPSERPGTDRPRPSERPGTDRPRPSERPGTDRPRPSEEPGTDRPRPSEEPGTDRPRPSEEPKTERPRPSEEPGTDRPRPSEEPETERPRPSEEPETERPRPSEEPGTDRPRPSEEPETERPRPSEEPATDRPRPSEEPGTARPRPAAF</sequence>
<proteinExistence type="predicted"/>
<evidence type="ECO:0000256" key="11">
    <source>
        <dbReference type="SAM" id="SignalP"/>
    </source>
</evidence>
<evidence type="ECO:0000256" key="7">
    <source>
        <dbReference type="ARBA" id="ARBA00023157"/>
    </source>
</evidence>
<dbReference type="RefSeq" id="XP_030842932.1">
    <property type="nucleotide sequence ID" value="XM_030987072.1"/>
</dbReference>
<keyword evidence="14" id="KW-1185">Reference proteome</keyword>
<keyword evidence="3" id="KW-0813">Transport</keyword>
<dbReference type="GO" id="GO:0042246">
    <property type="term" value="P:tissue regeneration"/>
    <property type="evidence" value="ECO:0007669"/>
    <property type="project" value="InterPro"/>
</dbReference>
<evidence type="ECO:0000256" key="5">
    <source>
        <dbReference type="ARBA" id="ARBA00022729"/>
    </source>
</evidence>
<keyword evidence="7" id="KW-1015">Disulfide bond</keyword>
<dbReference type="PANTHER" id="PTHR10612:SF62">
    <property type="entry name" value="LIPOCALIN_CYTOSOLIC FATTY-ACID BINDING DOMAIN-CONTAINING PROTEIN"/>
    <property type="match status" value="1"/>
</dbReference>
<dbReference type="OMA" id="KVEMAWI"/>
<keyword evidence="5 11" id="KW-0732">Signal</keyword>
<dbReference type="KEGG" id="spu:105445887"/>
<dbReference type="Proteomes" id="UP000007110">
    <property type="component" value="Unassembled WGS sequence"/>
</dbReference>
<evidence type="ECO:0000256" key="10">
    <source>
        <dbReference type="SAM" id="MobiDB-lite"/>
    </source>
</evidence>
<dbReference type="PROSITE" id="PS51257">
    <property type="entry name" value="PROKAR_LIPOPROTEIN"/>
    <property type="match status" value="1"/>
</dbReference>
<feature type="chain" id="PRO_5029873120" description="Apolipoprotein D" evidence="11">
    <location>
        <begin position="19"/>
        <end position="349"/>
    </location>
</feature>
<dbReference type="GO" id="GO:0008289">
    <property type="term" value="F:lipid binding"/>
    <property type="evidence" value="ECO:0007669"/>
    <property type="project" value="UniProtKB-KW"/>
</dbReference>
<feature type="domain" description="Lipocalin/cytosolic fatty-acid binding" evidence="12">
    <location>
        <begin position="35"/>
        <end position="182"/>
    </location>
</feature>
<feature type="region of interest" description="Disordered" evidence="10">
    <location>
        <begin position="177"/>
        <end position="349"/>
    </location>
</feature>
<dbReference type="GO" id="GO:0000302">
    <property type="term" value="P:response to reactive oxygen species"/>
    <property type="evidence" value="ECO:0000318"/>
    <property type="project" value="GO_Central"/>
</dbReference>
<dbReference type="AlphaFoldDB" id="A0A7M7NXC6"/>
<evidence type="ECO:0000256" key="1">
    <source>
        <dbReference type="ARBA" id="ARBA00004613"/>
    </source>
</evidence>
<dbReference type="Pfam" id="PF08212">
    <property type="entry name" value="Lipocalin_2"/>
    <property type="match status" value="1"/>
</dbReference>
<evidence type="ECO:0000256" key="2">
    <source>
        <dbReference type="ARBA" id="ARBA00019890"/>
    </source>
</evidence>
<accession>A0A7M7NXC6</accession>
<evidence type="ECO:0000256" key="6">
    <source>
        <dbReference type="ARBA" id="ARBA00023121"/>
    </source>
</evidence>
<organism evidence="13 14">
    <name type="scientific">Strongylocentrotus purpuratus</name>
    <name type="common">Purple sea urchin</name>
    <dbReference type="NCBI Taxonomy" id="7668"/>
    <lineage>
        <taxon>Eukaryota</taxon>
        <taxon>Metazoa</taxon>
        <taxon>Echinodermata</taxon>
        <taxon>Eleutherozoa</taxon>
        <taxon>Echinozoa</taxon>
        <taxon>Echinoidea</taxon>
        <taxon>Euechinoidea</taxon>
        <taxon>Echinacea</taxon>
        <taxon>Camarodonta</taxon>
        <taxon>Echinidea</taxon>
        <taxon>Strongylocentrotidae</taxon>
        <taxon>Strongylocentrotus</taxon>
    </lineage>
</organism>
<name>A0A7M7NXC6_STRPU</name>
<dbReference type="CDD" id="cd19437">
    <property type="entry name" value="lipocalin_apoD-like"/>
    <property type="match status" value="1"/>
</dbReference>
<evidence type="ECO:0000256" key="9">
    <source>
        <dbReference type="ARBA" id="ARBA00023283"/>
    </source>
</evidence>
<dbReference type="PRINTS" id="PR01219">
    <property type="entry name" value="APOLIPOPROTD"/>
</dbReference>
<keyword evidence="6" id="KW-0446">Lipid-binding</keyword>
<dbReference type="FunCoup" id="A0A7M7NXC6">
    <property type="interactions" value="123"/>
</dbReference>
<dbReference type="GeneID" id="105445887"/>
<dbReference type="GO" id="GO:0005576">
    <property type="term" value="C:extracellular region"/>
    <property type="evidence" value="ECO:0007669"/>
    <property type="project" value="UniProtKB-SubCell"/>
</dbReference>
<feature type="signal peptide" evidence="11">
    <location>
        <begin position="1"/>
        <end position="18"/>
    </location>
</feature>
<comment type="subcellular location">
    <subcellularLocation>
        <location evidence="1">Secreted</location>
    </subcellularLocation>
</comment>
<dbReference type="InterPro" id="IPR012674">
    <property type="entry name" value="Calycin"/>
</dbReference>
<evidence type="ECO:0000256" key="4">
    <source>
        <dbReference type="ARBA" id="ARBA00022525"/>
    </source>
</evidence>
<feature type="compositionally biased region" description="Basic and acidic residues" evidence="10">
    <location>
        <begin position="185"/>
        <end position="337"/>
    </location>
</feature>
<dbReference type="InterPro" id="IPR000566">
    <property type="entry name" value="Lipocln_cytosolic_FA-bd_dom"/>
</dbReference>
<protein>
    <recommendedName>
        <fullName evidence="2">Apolipoprotein D</fullName>
    </recommendedName>
</protein>
<reference evidence="14" key="1">
    <citation type="submission" date="2015-02" db="EMBL/GenBank/DDBJ databases">
        <title>Genome sequencing for Strongylocentrotus purpuratus.</title>
        <authorList>
            <person name="Murali S."/>
            <person name="Liu Y."/>
            <person name="Vee V."/>
            <person name="English A."/>
            <person name="Wang M."/>
            <person name="Skinner E."/>
            <person name="Han Y."/>
            <person name="Muzny D.M."/>
            <person name="Worley K.C."/>
            <person name="Gibbs R.A."/>
        </authorList>
    </citation>
    <scope>NUCLEOTIDE SEQUENCE</scope>
</reference>
<dbReference type="InParanoid" id="A0A7M7NXC6"/>
<dbReference type="InterPro" id="IPR002969">
    <property type="entry name" value="ApolipopD"/>
</dbReference>
<keyword evidence="9" id="KW-0873">Pyrrolidone carboxylic acid</keyword>
<dbReference type="OrthoDB" id="565904at2759"/>
<evidence type="ECO:0000256" key="8">
    <source>
        <dbReference type="ARBA" id="ARBA00023180"/>
    </source>
</evidence>
<evidence type="ECO:0000256" key="3">
    <source>
        <dbReference type="ARBA" id="ARBA00022448"/>
    </source>
</evidence>
<dbReference type="FunFam" id="2.40.128.20:FF:000003">
    <property type="entry name" value="Apolipoprotein D"/>
    <property type="match status" value="1"/>
</dbReference>
<dbReference type="SUPFAM" id="SSF50814">
    <property type="entry name" value="Lipocalins"/>
    <property type="match status" value="1"/>
</dbReference>
<evidence type="ECO:0000259" key="12">
    <source>
        <dbReference type="Pfam" id="PF08212"/>
    </source>
</evidence>
<keyword evidence="4" id="KW-0964">Secreted</keyword>
<dbReference type="GO" id="GO:0005737">
    <property type="term" value="C:cytoplasm"/>
    <property type="evidence" value="ECO:0000318"/>
    <property type="project" value="GO_Central"/>
</dbReference>
<dbReference type="GO" id="GO:0006629">
    <property type="term" value="P:lipid metabolic process"/>
    <property type="evidence" value="ECO:0000318"/>
    <property type="project" value="GO_Central"/>
</dbReference>
<evidence type="ECO:0000313" key="14">
    <source>
        <dbReference type="Proteomes" id="UP000007110"/>
    </source>
</evidence>
<dbReference type="EnsemblMetazoa" id="XM_030987072">
    <property type="protein sequence ID" value="XP_030842932"/>
    <property type="gene ID" value="LOC105445887"/>
</dbReference>
<dbReference type="PANTHER" id="PTHR10612">
    <property type="entry name" value="APOLIPOPROTEIN D"/>
    <property type="match status" value="1"/>
</dbReference>
<reference evidence="13" key="2">
    <citation type="submission" date="2021-01" db="UniProtKB">
        <authorList>
            <consortium name="EnsemblMetazoa"/>
        </authorList>
    </citation>
    <scope>IDENTIFICATION</scope>
</reference>